<dbReference type="EMBL" id="MU859267">
    <property type="protein sequence ID" value="KAK3948372.1"/>
    <property type="molecule type" value="Genomic_DNA"/>
</dbReference>
<protein>
    <submittedName>
        <fullName evidence="1">Uncharacterized protein</fullName>
    </submittedName>
</protein>
<gene>
    <name evidence="1" type="ORF">QBC32DRAFT_190568</name>
</gene>
<name>A0AAN6NR92_9PEZI</name>
<keyword evidence="2" id="KW-1185">Reference proteome</keyword>
<evidence type="ECO:0000313" key="2">
    <source>
        <dbReference type="Proteomes" id="UP001303222"/>
    </source>
</evidence>
<reference evidence="1" key="2">
    <citation type="submission" date="2023-06" db="EMBL/GenBank/DDBJ databases">
        <authorList>
            <consortium name="Lawrence Berkeley National Laboratory"/>
            <person name="Mondo S.J."/>
            <person name="Hensen N."/>
            <person name="Bonometti L."/>
            <person name="Westerberg I."/>
            <person name="Brannstrom I.O."/>
            <person name="Guillou S."/>
            <person name="Cros-Aarteil S."/>
            <person name="Calhoun S."/>
            <person name="Haridas S."/>
            <person name="Kuo A."/>
            <person name="Pangilinan J."/>
            <person name="Riley R."/>
            <person name="Labutti K."/>
            <person name="Andreopoulos B."/>
            <person name="Lipzen A."/>
            <person name="Chen C."/>
            <person name="Yanf M."/>
            <person name="Daum C."/>
            <person name="Ng V."/>
            <person name="Clum A."/>
            <person name="Steindorff A."/>
            <person name="Ohm R."/>
            <person name="Martin F."/>
            <person name="Silar P."/>
            <person name="Natvig D."/>
            <person name="Lalanne C."/>
            <person name="Gautier V."/>
            <person name="Ament-Velasquez S.L."/>
            <person name="Kruys A."/>
            <person name="Hutchinson M.I."/>
            <person name="Powell A.J."/>
            <person name="Barry K."/>
            <person name="Miller A.N."/>
            <person name="Grigoriev I.V."/>
            <person name="Debuchy R."/>
            <person name="Gladieux P."/>
            <person name="Thoren M.H."/>
            <person name="Johannesson H."/>
        </authorList>
    </citation>
    <scope>NUCLEOTIDE SEQUENCE</scope>
    <source>
        <strain evidence="1">CBS 626.80</strain>
    </source>
</reference>
<dbReference type="AlphaFoldDB" id="A0AAN6NR92"/>
<accession>A0AAN6NR92</accession>
<proteinExistence type="predicted"/>
<dbReference type="Proteomes" id="UP001303222">
    <property type="component" value="Unassembled WGS sequence"/>
</dbReference>
<reference evidence="1" key="1">
    <citation type="journal article" date="2023" name="Mol. Phylogenet. Evol.">
        <title>Genome-scale phylogeny and comparative genomics of the fungal order Sordariales.</title>
        <authorList>
            <person name="Hensen N."/>
            <person name="Bonometti L."/>
            <person name="Westerberg I."/>
            <person name="Brannstrom I.O."/>
            <person name="Guillou S."/>
            <person name="Cros-Aarteil S."/>
            <person name="Calhoun S."/>
            <person name="Haridas S."/>
            <person name="Kuo A."/>
            <person name="Mondo S."/>
            <person name="Pangilinan J."/>
            <person name="Riley R."/>
            <person name="LaButti K."/>
            <person name="Andreopoulos B."/>
            <person name="Lipzen A."/>
            <person name="Chen C."/>
            <person name="Yan M."/>
            <person name="Daum C."/>
            <person name="Ng V."/>
            <person name="Clum A."/>
            <person name="Steindorff A."/>
            <person name="Ohm R.A."/>
            <person name="Martin F."/>
            <person name="Silar P."/>
            <person name="Natvig D.O."/>
            <person name="Lalanne C."/>
            <person name="Gautier V."/>
            <person name="Ament-Velasquez S.L."/>
            <person name="Kruys A."/>
            <person name="Hutchinson M.I."/>
            <person name="Powell A.J."/>
            <person name="Barry K."/>
            <person name="Miller A.N."/>
            <person name="Grigoriev I.V."/>
            <person name="Debuchy R."/>
            <person name="Gladieux P."/>
            <person name="Hiltunen Thoren M."/>
            <person name="Johannesson H."/>
        </authorList>
    </citation>
    <scope>NUCLEOTIDE SEQUENCE</scope>
    <source>
        <strain evidence="1">CBS 626.80</strain>
    </source>
</reference>
<organism evidence="1 2">
    <name type="scientific">Pseudoneurospora amorphoporcata</name>
    <dbReference type="NCBI Taxonomy" id="241081"/>
    <lineage>
        <taxon>Eukaryota</taxon>
        <taxon>Fungi</taxon>
        <taxon>Dikarya</taxon>
        <taxon>Ascomycota</taxon>
        <taxon>Pezizomycotina</taxon>
        <taxon>Sordariomycetes</taxon>
        <taxon>Sordariomycetidae</taxon>
        <taxon>Sordariales</taxon>
        <taxon>Sordariaceae</taxon>
        <taxon>Pseudoneurospora</taxon>
    </lineage>
</organism>
<comment type="caution">
    <text evidence="1">The sequence shown here is derived from an EMBL/GenBank/DDBJ whole genome shotgun (WGS) entry which is preliminary data.</text>
</comment>
<sequence>MLKGDKSTIGFQGRIIGSGPADNAIKHEAIAALHQAEEQERRPIPGKVTMAILTSAACAPPPADSGAYSVLYNVYAPNHRDHFKPAEMAWYLPSTGNILLCAVVAIAQGIHIANETLRALPTMNQRPEKASIKIFSSFSGALRSISKPKMNRRNFDNFIYHQAITLVHNLSRELGNIPGIEVELDLHWLPVGY</sequence>
<evidence type="ECO:0000313" key="1">
    <source>
        <dbReference type="EMBL" id="KAK3948372.1"/>
    </source>
</evidence>
<feature type="non-terminal residue" evidence="1">
    <location>
        <position position="193"/>
    </location>
</feature>